<feature type="chain" id="PRO_5017462578" description="FAM234A/B beta-propeller domain-containing protein" evidence="7">
    <location>
        <begin position="23"/>
        <end position="573"/>
    </location>
</feature>
<comment type="subcellular location">
    <subcellularLocation>
        <location evidence="1">Membrane</location>
        <topology evidence="1">Single-pass membrane protein</topology>
    </subcellularLocation>
</comment>
<dbReference type="Proteomes" id="UP000261480">
    <property type="component" value="Unplaced"/>
</dbReference>
<keyword evidence="7" id="KW-0732">Signal</keyword>
<evidence type="ECO:0000256" key="7">
    <source>
        <dbReference type="SAM" id="SignalP"/>
    </source>
</evidence>
<dbReference type="InterPro" id="IPR011047">
    <property type="entry name" value="Quinoprotein_ADH-like_sf"/>
</dbReference>
<comment type="similarity">
    <text evidence="5">Belongs to the FAM234 family.</text>
</comment>
<accession>A0A3B3XQ06</accession>
<protein>
    <recommendedName>
        <fullName evidence="8">FAM234A/B beta-propeller domain-containing protein</fullName>
    </recommendedName>
</protein>
<dbReference type="Ensembl" id="ENSPMET00000025879.1">
    <property type="protein sequence ID" value="ENSPMEP00000017116.1"/>
    <property type="gene ID" value="ENSPMEG00000019889.1"/>
</dbReference>
<dbReference type="InterPro" id="IPR045232">
    <property type="entry name" value="FAM234"/>
</dbReference>
<dbReference type="PANTHER" id="PTHR21419:SF7">
    <property type="entry name" value="PROTEIN FAM234A"/>
    <property type="match status" value="1"/>
</dbReference>
<proteinExistence type="inferred from homology"/>
<evidence type="ECO:0000256" key="5">
    <source>
        <dbReference type="ARBA" id="ARBA00025791"/>
    </source>
</evidence>
<evidence type="ECO:0000256" key="6">
    <source>
        <dbReference type="SAM" id="Phobius"/>
    </source>
</evidence>
<feature type="signal peptide" evidence="7">
    <location>
        <begin position="1"/>
        <end position="22"/>
    </location>
</feature>
<feature type="domain" description="FAM234A/B beta-propeller" evidence="8">
    <location>
        <begin position="110"/>
        <end position="571"/>
    </location>
</feature>
<keyword evidence="10" id="KW-1185">Reference proteome</keyword>
<evidence type="ECO:0000259" key="8">
    <source>
        <dbReference type="Pfam" id="PF23727"/>
    </source>
</evidence>
<dbReference type="PANTHER" id="PTHR21419">
    <property type="match status" value="1"/>
</dbReference>
<dbReference type="Pfam" id="PF23727">
    <property type="entry name" value="Beta-prop_FAM234A_B"/>
    <property type="match status" value="1"/>
</dbReference>
<evidence type="ECO:0000256" key="3">
    <source>
        <dbReference type="ARBA" id="ARBA00022989"/>
    </source>
</evidence>
<evidence type="ECO:0000313" key="9">
    <source>
        <dbReference type="Ensembl" id="ENSPMEP00000017116.1"/>
    </source>
</evidence>
<evidence type="ECO:0000256" key="4">
    <source>
        <dbReference type="ARBA" id="ARBA00023136"/>
    </source>
</evidence>
<organism evidence="9 10">
    <name type="scientific">Poecilia mexicana</name>
    <dbReference type="NCBI Taxonomy" id="48701"/>
    <lineage>
        <taxon>Eukaryota</taxon>
        <taxon>Metazoa</taxon>
        <taxon>Chordata</taxon>
        <taxon>Craniata</taxon>
        <taxon>Vertebrata</taxon>
        <taxon>Euteleostomi</taxon>
        <taxon>Actinopterygii</taxon>
        <taxon>Neopterygii</taxon>
        <taxon>Teleostei</taxon>
        <taxon>Neoteleostei</taxon>
        <taxon>Acanthomorphata</taxon>
        <taxon>Ovalentaria</taxon>
        <taxon>Atherinomorphae</taxon>
        <taxon>Cyprinodontiformes</taxon>
        <taxon>Poeciliidae</taxon>
        <taxon>Poeciliinae</taxon>
        <taxon>Poecilia</taxon>
    </lineage>
</organism>
<reference evidence="9" key="1">
    <citation type="submission" date="2025-08" db="UniProtKB">
        <authorList>
            <consortium name="Ensembl"/>
        </authorList>
    </citation>
    <scope>IDENTIFICATION</scope>
</reference>
<keyword evidence="3 6" id="KW-1133">Transmembrane helix</keyword>
<dbReference type="SUPFAM" id="SSF50998">
    <property type="entry name" value="Quinoprotein alcohol dehydrogenase-like"/>
    <property type="match status" value="1"/>
</dbReference>
<dbReference type="InterPro" id="IPR055409">
    <property type="entry name" value="Beta-prop_FAM234A_B"/>
</dbReference>
<evidence type="ECO:0000313" key="10">
    <source>
        <dbReference type="Proteomes" id="UP000261480"/>
    </source>
</evidence>
<sequence>MFLKSLSISSWFSVLTPLPVSALQAGDAVKAMETADQATEGSPLKPAGDGSEAAPAAAELQKKSCKGGFSRMSHWRTAVFFLSLFLCLTVVFAFSFIIPCPERPQYKLNWSRGFSDAVTYDFLALDHANSDKVMDVLIVIRGPQSSPNTSCSDEGLTSPCLFLLALDGTKGQTLWERPLGGELDWAQCGLQCSSWHCLLSHSDNLTAVNKHNGAVMWQQPRSSVLSVSLPVLGVPDLDGDQVHDVVLVLLNDTQTQLVLLSGKTGDRIGSEVLIGGGATLSHLLHRTKDGSYFLLLQRASGVFSLPLWEIAARAKPGLGPDLKRDKHLEKTASNTMGLVPIYRSEARRLLRTKVGDDSSDLLVVSRREVALVDGPSLKRRWRFNTSSTGGSPSFGHFNRDNLLDPVVEVEDDDVRNSTKVAILDGRTGGLLWEEQLQPGAGPLRPDVVHTTNSLSVFMFWGLIRSGSNSSESSGGSPCSYMLHPLYPDALLEFCHGVERIVAFRATLMESSRHAAYFLLTGPEAGEAGGTVVLTKRKLKQDVPLCSVRHIRTSQQHSDAEVQEAFNRLRFRSD</sequence>
<keyword evidence="4 6" id="KW-0472">Membrane</keyword>
<evidence type="ECO:0000256" key="1">
    <source>
        <dbReference type="ARBA" id="ARBA00004167"/>
    </source>
</evidence>
<feature type="transmembrane region" description="Helical" evidence="6">
    <location>
        <begin position="78"/>
        <end position="98"/>
    </location>
</feature>
<dbReference type="GO" id="GO:0016020">
    <property type="term" value="C:membrane"/>
    <property type="evidence" value="ECO:0007669"/>
    <property type="project" value="UniProtKB-SubCell"/>
</dbReference>
<dbReference type="InterPro" id="IPR015943">
    <property type="entry name" value="WD40/YVTN_repeat-like_dom_sf"/>
</dbReference>
<reference evidence="9" key="2">
    <citation type="submission" date="2025-09" db="UniProtKB">
        <authorList>
            <consortium name="Ensembl"/>
        </authorList>
    </citation>
    <scope>IDENTIFICATION</scope>
</reference>
<name>A0A3B3XQ06_9TELE</name>
<evidence type="ECO:0000256" key="2">
    <source>
        <dbReference type="ARBA" id="ARBA00022692"/>
    </source>
</evidence>
<keyword evidence="2 6" id="KW-0812">Transmembrane</keyword>
<dbReference type="AlphaFoldDB" id="A0A3B3XQ06"/>
<dbReference type="Gene3D" id="2.130.10.10">
    <property type="entry name" value="YVTN repeat-like/Quinoprotein amine dehydrogenase"/>
    <property type="match status" value="1"/>
</dbReference>